<dbReference type="GO" id="GO:0016491">
    <property type="term" value="F:oxidoreductase activity"/>
    <property type="evidence" value="ECO:0007669"/>
    <property type="project" value="UniProtKB-KW"/>
</dbReference>
<feature type="domain" description="NADH:quinone oxidoreductase/Mrp antiporter transmembrane" evidence="9">
    <location>
        <begin position="132"/>
        <end position="424"/>
    </location>
</feature>
<evidence type="ECO:0000256" key="4">
    <source>
        <dbReference type="ARBA" id="ARBA00022989"/>
    </source>
</evidence>
<dbReference type="Proteomes" id="UP000010297">
    <property type="component" value="Unassembled WGS sequence"/>
</dbReference>
<dbReference type="PANTHER" id="PTHR42682">
    <property type="entry name" value="HYDROGENASE-4 COMPONENT F"/>
    <property type="match status" value="1"/>
</dbReference>
<comment type="caution">
    <text evidence="11">The sequence shown here is derived from an EMBL/GenBank/DDBJ whole genome shotgun (WGS) entry which is preliminary data.</text>
</comment>
<evidence type="ECO:0000256" key="8">
    <source>
        <dbReference type="SAM" id="Phobius"/>
    </source>
</evidence>
<accession>H5V2X4</accession>
<feature type="transmembrane region" description="Helical" evidence="8">
    <location>
        <begin position="254"/>
        <end position="275"/>
    </location>
</feature>
<evidence type="ECO:0000256" key="2">
    <source>
        <dbReference type="ARBA" id="ARBA00022475"/>
    </source>
</evidence>
<dbReference type="Pfam" id="PF00662">
    <property type="entry name" value="Proton_antipo_N"/>
    <property type="match status" value="1"/>
</dbReference>
<reference evidence="11 12" key="1">
    <citation type="submission" date="2012-02" db="EMBL/GenBank/DDBJ databases">
        <title>Whole genome shotgun sequence of Escherichia hermannii NBRC 105704.</title>
        <authorList>
            <person name="Yoshida I."/>
            <person name="Hosoyama A."/>
            <person name="Tsuchikane K."/>
            <person name="Katsumata H."/>
            <person name="Yamazaki S."/>
            <person name="Fujita N."/>
        </authorList>
    </citation>
    <scope>NUCLEOTIDE SEQUENCE [LARGE SCALE GENOMIC DNA]</scope>
    <source>
        <strain evidence="11 12">NBRC 105704</strain>
    </source>
</reference>
<dbReference type="InterPro" id="IPR001750">
    <property type="entry name" value="ND/Mrp_TM"/>
</dbReference>
<dbReference type="eggNOG" id="COG0651">
    <property type="taxonomic scope" value="Bacteria"/>
</dbReference>
<evidence type="ECO:0000256" key="1">
    <source>
        <dbReference type="ARBA" id="ARBA00004651"/>
    </source>
</evidence>
<feature type="domain" description="NADH-Ubiquinone oxidoreductase (complex I) chain 5 N-terminal" evidence="10">
    <location>
        <begin position="70"/>
        <end position="101"/>
    </location>
</feature>
<sequence length="528" mass="56753">MNDSTMFLWLLGVPLVAALLAFACRLLGDGARGVVTAVHTVAITALLGVSLWGVAQVYEYQDLLAAHQWLHLDSLSGLFLGLLGVVGFLTGLYSIGYMNHEVKSGELSVKSLCNYYGFFHLFIFTMLLVVTSNNLILMWAAIEATTLSSTFLVGLYGQRSSLEAAWKYIIICTVGVAFGLYGTVLVYSNAAGVLPNPGDAIFWTEVMKHPDLLDPTLMHLAFVFVLIGFGTKMGIFPMHAWLPDAHSEAPSPTSALLSAVLLNCALLIIVRYYILISASIGPQFPNTLLIVFGMLSVAVAAFFILVQRDVKRLLAYSSVENMGLIAVAIGIGGPLGVLAGLLHTLNHSLAKALLFCGSGNLLLKYGTRDLDVVRGMMRVAPFSAVLLAGGALALGGMPPFNVFLSEFMTVTAGLAGEHLWLTIVLLLLLTVVLGGLIRMVAKVCFGEAPQAVAKGELGLLTTMPLLILLVLMLVMGTHIPKPVTYMLERASTIVMNQSDSQQRYSWPWATSDASVTADRAATLNRQEK</sequence>
<evidence type="ECO:0000256" key="6">
    <source>
        <dbReference type="ARBA" id="ARBA00023136"/>
    </source>
</evidence>
<evidence type="ECO:0000256" key="7">
    <source>
        <dbReference type="RuleBase" id="RU000320"/>
    </source>
</evidence>
<dbReference type="NCBIfam" id="NF005044">
    <property type="entry name" value="PRK06458.1-4"/>
    <property type="match status" value="1"/>
</dbReference>
<organism evidence="11 12">
    <name type="scientific">Atlantibacter hermannii NBRC 105704</name>
    <dbReference type="NCBI Taxonomy" id="1115512"/>
    <lineage>
        <taxon>Bacteria</taxon>
        <taxon>Pseudomonadati</taxon>
        <taxon>Pseudomonadota</taxon>
        <taxon>Gammaproteobacteria</taxon>
        <taxon>Enterobacterales</taxon>
        <taxon>Enterobacteriaceae</taxon>
        <taxon>Atlantibacter</taxon>
    </lineage>
</organism>
<evidence type="ECO:0000259" key="9">
    <source>
        <dbReference type="Pfam" id="PF00361"/>
    </source>
</evidence>
<keyword evidence="4 8" id="KW-1133">Transmembrane helix</keyword>
<feature type="transmembrane region" description="Helical" evidence="8">
    <location>
        <begin position="75"/>
        <end position="95"/>
    </location>
</feature>
<keyword evidence="12" id="KW-1185">Reference proteome</keyword>
<dbReference type="Pfam" id="PF00361">
    <property type="entry name" value="Proton_antipo_M"/>
    <property type="match status" value="1"/>
</dbReference>
<feature type="transmembrane region" description="Helical" evidence="8">
    <location>
        <begin position="168"/>
        <end position="187"/>
    </location>
</feature>
<evidence type="ECO:0000259" key="10">
    <source>
        <dbReference type="Pfam" id="PF00662"/>
    </source>
</evidence>
<dbReference type="EMBL" id="BAFF01000006">
    <property type="protein sequence ID" value="GAB52410.1"/>
    <property type="molecule type" value="Genomic_DNA"/>
</dbReference>
<keyword evidence="5" id="KW-0560">Oxidoreductase</keyword>
<feature type="transmembrane region" description="Helical" evidence="8">
    <location>
        <begin position="379"/>
        <end position="398"/>
    </location>
</feature>
<proteinExistence type="predicted"/>
<evidence type="ECO:0000256" key="5">
    <source>
        <dbReference type="ARBA" id="ARBA00023002"/>
    </source>
</evidence>
<dbReference type="GO" id="GO:0005886">
    <property type="term" value="C:plasma membrane"/>
    <property type="evidence" value="ECO:0007669"/>
    <property type="project" value="UniProtKB-SubCell"/>
</dbReference>
<feature type="transmembrane region" description="Helical" evidence="8">
    <location>
        <begin position="318"/>
        <end position="342"/>
    </location>
</feature>
<dbReference type="AlphaFoldDB" id="H5V2X4"/>
<gene>
    <name evidence="11" type="primary">hyfF</name>
    <name evidence="11" type="ORF">EH105704_06_01850</name>
</gene>
<protein>
    <submittedName>
        <fullName evidence="11">NiFe-hydrogenase 4 component F</fullName>
    </submittedName>
</protein>
<feature type="transmembrane region" description="Helical" evidence="8">
    <location>
        <begin position="287"/>
        <end position="306"/>
    </location>
</feature>
<keyword evidence="2" id="KW-1003">Cell membrane</keyword>
<feature type="transmembrane region" description="Helical" evidence="8">
    <location>
        <begin position="457"/>
        <end position="479"/>
    </location>
</feature>
<evidence type="ECO:0000313" key="11">
    <source>
        <dbReference type="EMBL" id="GAB52410.1"/>
    </source>
</evidence>
<comment type="subcellular location">
    <subcellularLocation>
        <location evidence="1">Cell membrane</location>
        <topology evidence="1">Multi-pass membrane protein</topology>
    </subcellularLocation>
    <subcellularLocation>
        <location evidence="7">Membrane</location>
        <topology evidence="7">Multi-pass membrane protein</topology>
    </subcellularLocation>
</comment>
<evidence type="ECO:0000256" key="3">
    <source>
        <dbReference type="ARBA" id="ARBA00022692"/>
    </source>
</evidence>
<feature type="transmembrane region" description="Helical" evidence="8">
    <location>
        <begin position="34"/>
        <end position="55"/>
    </location>
</feature>
<evidence type="ECO:0000313" key="12">
    <source>
        <dbReference type="Proteomes" id="UP000010297"/>
    </source>
</evidence>
<feature type="transmembrane region" description="Helical" evidence="8">
    <location>
        <begin position="136"/>
        <end position="156"/>
    </location>
</feature>
<feature type="transmembrane region" description="Helical" evidence="8">
    <location>
        <begin position="6"/>
        <end position="27"/>
    </location>
</feature>
<feature type="transmembrane region" description="Helical" evidence="8">
    <location>
        <begin position="348"/>
        <end position="367"/>
    </location>
</feature>
<dbReference type="GeneID" id="92827528"/>
<name>H5V2X4_ATLHE</name>
<keyword evidence="6 8" id="KW-0472">Membrane</keyword>
<dbReference type="PANTHER" id="PTHR42682:SF5">
    <property type="entry name" value="HYDROGENASE-4 COMPONENT F"/>
    <property type="match status" value="1"/>
</dbReference>
<feature type="transmembrane region" description="Helical" evidence="8">
    <location>
        <begin position="217"/>
        <end position="242"/>
    </location>
</feature>
<dbReference type="InterPro" id="IPR001516">
    <property type="entry name" value="Proton_antipo_N"/>
</dbReference>
<dbReference type="PRINTS" id="PR01434">
    <property type="entry name" value="NADHDHGNASE5"/>
</dbReference>
<feature type="transmembrane region" description="Helical" evidence="8">
    <location>
        <begin position="418"/>
        <end position="437"/>
    </location>
</feature>
<keyword evidence="3 7" id="KW-0812">Transmembrane</keyword>
<feature type="transmembrane region" description="Helical" evidence="8">
    <location>
        <begin position="107"/>
        <end position="130"/>
    </location>
</feature>
<dbReference type="RefSeq" id="WP_002436257.1">
    <property type="nucleotide sequence ID" value="NZ_BAFF01000006.1"/>
</dbReference>
<dbReference type="InterPro" id="IPR052175">
    <property type="entry name" value="ComplexI-like_HydComp"/>
</dbReference>